<gene>
    <name evidence="3" type="primary">LOC106764968</name>
</gene>
<evidence type="ECO:0000313" key="2">
    <source>
        <dbReference type="Proteomes" id="UP000087766"/>
    </source>
</evidence>
<protein>
    <submittedName>
        <fullName evidence="3">Uncharacterized protein LOC106764968</fullName>
    </submittedName>
</protein>
<dbReference type="Proteomes" id="UP000087766">
    <property type="component" value="Chromosome 6"/>
</dbReference>
<dbReference type="OrthoDB" id="10253744at2759"/>
<accession>A0A1S3UFX1</accession>
<dbReference type="SUPFAM" id="SSF52833">
    <property type="entry name" value="Thioredoxin-like"/>
    <property type="match status" value="1"/>
</dbReference>
<dbReference type="STRING" id="3916.A0A1S3UFX1"/>
<feature type="region of interest" description="Disordered" evidence="1">
    <location>
        <begin position="1"/>
        <end position="26"/>
    </location>
</feature>
<reference evidence="2" key="1">
    <citation type="journal article" date="2014" name="Nat. Commun.">
        <title>Genome sequence of mungbean and insights into evolution within Vigna species.</title>
        <authorList>
            <person name="Kang Y.J."/>
            <person name="Kim S.K."/>
            <person name="Kim M.Y."/>
            <person name="Lestari P."/>
            <person name="Kim K.H."/>
            <person name="Ha B.K."/>
            <person name="Jun T.H."/>
            <person name="Hwang W.J."/>
            <person name="Lee T."/>
            <person name="Lee J."/>
            <person name="Shim S."/>
            <person name="Yoon M.Y."/>
            <person name="Jang Y.E."/>
            <person name="Han K.S."/>
            <person name="Taeprayoon P."/>
            <person name="Yoon N."/>
            <person name="Somta P."/>
            <person name="Tanya P."/>
            <person name="Kim K.S."/>
            <person name="Gwag J.G."/>
            <person name="Moon J.K."/>
            <person name="Lee Y.H."/>
            <person name="Park B.S."/>
            <person name="Bombarely A."/>
            <person name="Doyle J.J."/>
            <person name="Jackson S.A."/>
            <person name="Schafleitner R."/>
            <person name="Srinives P."/>
            <person name="Varshney R.K."/>
            <person name="Lee S.H."/>
        </authorList>
    </citation>
    <scope>NUCLEOTIDE SEQUENCE [LARGE SCALE GENOMIC DNA]</scope>
    <source>
        <strain evidence="2">cv. VC1973A</strain>
    </source>
</reference>
<dbReference type="KEGG" id="vra:106764968"/>
<evidence type="ECO:0000256" key="1">
    <source>
        <dbReference type="SAM" id="MobiDB-lite"/>
    </source>
</evidence>
<sequence length="434" mass="48328">MASNREREESLTFTIPSSSSHSSPITVSDQLDSYLADPRSASGSFQNDGLLSSAEAAADPDFGFSRPDFRQSPLAGTVEFYQRHVFLCYKNPRVWPPRIEAAEFDRLPRLLHAAVVARKPHMKKETRLTICEGHDGTETSNGDVLIFPDMVRYRRLTHFDVETFVEEVLVKDGEWLPGTPEALRGSFVFVCSHGSRDRRCGVCGPVLVSRFREEIELHGLQGKVFVSPCSHIGGSQYAGNVIVFGPSMNGEVTGHWYGYVTPDDVPLLLQHHIMKGEVLDSLWRGQMGFSVDEQLSKQEQRLLLNGLRNLEESNEVSRSQENFVSCYQSNASCCQSNAGCCQSNGDSSFHQNHVLVEKRLDPDVIEAEAKLSADNKNKDSVFSRMNSGKGASRKFPSVTTWLDGWEQEDTYAALAVVCAAVSVAIAYNCYRQLR</sequence>
<dbReference type="Pfam" id="PF06999">
    <property type="entry name" value="Suc_Fer-like"/>
    <property type="match status" value="1"/>
</dbReference>
<dbReference type="InterPro" id="IPR036249">
    <property type="entry name" value="Thioredoxin-like_sf"/>
</dbReference>
<dbReference type="FunFam" id="3.40.30.10:FF:000213">
    <property type="entry name" value="APD1p protein"/>
    <property type="match status" value="1"/>
</dbReference>
<dbReference type="Gene3D" id="3.40.30.10">
    <property type="entry name" value="Glutaredoxin"/>
    <property type="match status" value="1"/>
</dbReference>
<dbReference type="PANTHER" id="PTHR31902:SF14">
    <property type="entry name" value="ACTIN PATCHES DISTAL PROTEIN 1"/>
    <property type="match status" value="1"/>
</dbReference>
<dbReference type="AlphaFoldDB" id="A0A1S3UFX1"/>
<dbReference type="GeneID" id="106764968"/>
<dbReference type="RefSeq" id="XP_014504916.1">
    <property type="nucleotide sequence ID" value="XM_014649430.2"/>
</dbReference>
<name>A0A1S3UFX1_VIGRR</name>
<dbReference type="InterPro" id="IPR009737">
    <property type="entry name" value="Aim32/Apd1-like"/>
</dbReference>
<dbReference type="CDD" id="cd03062">
    <property type="entry name" value="TRX_Fd_Sucrase"/>
    <property type="match status" value="1"/>
</dbReference>
<keyword evidence="2" id="KW-1185">Reference proteome</keyword>
<evidence type="ECO:0000313" key="3">
    <source>
        <dbReference type="RefSeq" id="XP_014504916.1"/>
    </source>
</evidence>
<dbReference type="PANTHER" id="PTHR31902">
    <property type="entry name" value="ACTIN PATCHES DISTAL PROTEIN 1"/>
    <property type="match status" value="1"/>
</dbReference>
<organism evidence="2 3">
    <name type="scientific">Vigna radiata var. radiata</name>
    <name type="common">Mung bean</name>
    <name type="synonym">Phaseolus aureus</name>
    <dbReference type="NCBI Taxonomy" id="3916"/>
    <lineage>
        <taxon>Eukaryota</taxon>
        <taxon>Viridiplantae</taxon>
        <taxon>Streptophyta</taxon>
        <taxon>Embryophyta</taxon>
        <taxon>Tracheophyta</taxon>
        <taxon>Spermatophyta</taxon>
        <taxon>Magnoliopsida</taxon>
        <taxon>eudicotyledons</taxon>
        <taxon>Gunneridae</taxon>
        <taxon>Pentapetalae</taxon>
        <taxon>rosids</taxon>
        <taxon>fabids</taxon>
        <taxon>Fabales</taxon>
        <taxon>Fabaceae</taxon>
        <taxon>Papilionoideae</taxon>
        <taxon>50 kb inversion clade</taxon>
        <taxon>NPAAA clade</taxon>
        <taxon>indigoferoid/millettioid clade</taxon>
        <taxon>Phaseoleae</taxon>
        <taxon>Vigna</taxon>
    </lineage>
</organism>
<feature type="compositionally biased region" description="Basic and acidic residues" evidence="1">
    <location>
        <begin position="1"/>
        <end position="10"/>
    </location>
</feature>
<reference evidence="3" key="2">
    <citation type="submission" date="2025-08" db="UniProtKB">
        <authorList>
            <consortium name="RefSeq"/>
        </authorList>
    </citation>
    <scope>IDENTIFICATION</scope>
    <source>
        <tissue evidence="3">Leaf</tissue>
    </source>
</reference>
<proteinExistence type="predicted"/>